<protein>
    <submittedName>
        <fullName evidence="4">Uncharacterized protein</fullName>
    </submittedName>
</protein>
<organism evidence="4 5">
    <name type="scientific">Trueperella pecoris</name>
    <dbReference type="NCBI Taxonomy" id="2733571"/>
    <lineage>
        <taxon>Bacteria</taxon>
        <taxon>Bacillati</taxon>
        <taxon>Actinomycetota</taxon>
        <taxon>Actinomycetes</taxon>
        <taxon>Actinomycetales</taxon>
        <taxon>Actinomycetaceae</taxon>
        <taxon>Trueperella</taxon>
    </lineage>
</organism>
<evidence type="ECO:0000256" key="2">
    <source>
        <dbReference type="SAM" id="Phobius"/>
    </source>
</evidence>
<evidence type="ECO:0000313" key="4">
    <source>
        <dbReference type="EMBL" id="QOR47142.1"/>
    </source>
</evidence>
<sequence>MRKLLLLLAVLMLSAVGPVQATTTAPTDDVQPAPEHVLTWFREKAPATVRSHGSEAFPKAGTEEVAAMSVGAPQKTAVLGRGTSPNKAIQTSERWIAPIYSADDPVGAISVNFDAEVAKAEIVRGDSRLGAAIARAEKGVVFLWDSQLSAWFALRESTVEPADTAGAKIILGAVPTVDFLAQRDRLLTSSTPVPAAPKDVPAVTVNEGRNLPVTLALILLVIGVLVGSLVWLRSERDESDPEPALPETAPAIRRKGIVGARESKMRFRDSGTKVSVYKSPKKKDKNSSGLSDD</sequence>
<feature type="region of interest" description="Disordered" evidence="1">
    <location>
        <begin position="266"/>
        <end position="293"/>
    </location>
</feature>
<evidence type="ECO:0000256" key="1">
    <source>
        <dbReference type="SAM" id="MobiDB-lite"/>
    </source>
</evidence>
<proteinExistence type="predicted"/>
<reference evidence="4 5" key="1">
    <citation type="submission" date="2020-10" db="EMBL/GenBank/DDBJ databases">
        <title>Trueperella pecoris sp. nov. isolated from bovine and porcine specimens.</title>
        <authorList>
            <person name="Schoenecker L."/>
            <person name="Schnydrig P."/>
            <person name="Brodard I."/>
            <person name="Thomann A."/>
            <person name="Hemphill A."/>
            <person name="Rodriguez-Campos S."/>
            <person name="Perreten V."/>
            <person name="Jores J."/>
            <person name="Kittl S."/>
        </authorList>
    </citation>
    <scope>NUCLEOTIDE SEQUENCE [LARGE SCALE GENOMIC DNA]</scope>
    <source>
        <strain evidence="4 5">19OD0592</strain>
    </source>
</reference>
<accession>A0A7M1QYI0</accession>
<evidence type="ECO:0000313" key="5">
    <source>
        <dbReference type="Proteomes" id="UP000594961"/>
    </source>
</evidence>
<keyword evidence="2" id="KW-0472">Membrane</keyword>
<keyword evidence="2" id="KW-1133">Transmembrane helix</keyword>
<gene>
    <name evidence="4" type="ORF">INS90_07685</name>
</gene>
<name>A0A7M1QYI0_9ACTO</name>
<keyword evidence="2" id="KW-0812">Transmembrane</keyword>
<feature type="chain" id="PRO_5029471266" evidence="3">
    <location>
        <begin position="22"/>
        <end position="293"/>
    </location>
</feature>
<keyword evidence="3" id="KW-0732">Signal</keyword>
<dbReference type="RefSeq" id="WP_197552225.1">
    <property type="nucleotide sequence ID" value="NZ_CP063212.1"/>
</dbReference>
<evidence type="ECO:0000256" key="3">
    <source>
        <dbReference type="SAM" id="SignalP"/>
    </source>
</evidence>
<dbReference type="EMBL" id="CP063212">
    <property type="protein sequence ID" value="QOR47142.1"/>
    <property type="molecule type" value="Genomic_DNA"/>
</dbReference>
<dbReference type="Proteomes" id="UP000594961">
    <property type="component" value="Chromosome"/>
</dbReference>
<feature type="signal peptide" evidence="3">
    <location>
        <begin position="1"/>
        <end position="21"/>
    </location>
</feature>
<dbReference type="AlphaFoldDB" id="A0A7M1QYI0"/>
<feature type="transmembrane region" description="Helical" evidence="2">
    <location>
        <begin position="211"/>
        <end position="232"/>
    </location>
</feature>